<dbReference type="InterPro" id="IPR038538">
    <property type="entry name" value="MTERF_sf"/>
</dbReference>
<reference evidence="4" key="1">
    <citation type="submission" date="2025-08" db="UniProtKB">
        <authorList>
            <consortium name="RefSeq"/>
        </authorList>
    </citation>
    <scope>IDENTIFICATION</scope>
</reference>
<comment type="similarity">
    <text evidence="1">Belongs to the mTERF family.</text>
</comment>
<dbReference type="Pfam" id="PF02536">
    <property type="entry name" value="mTERF"/>
    <property type="match status" value="1"/>
</dbReference>
<proteinExistence type="inferred from homology"/>
<evidence type="ECO:0000256" key="2">
    <source>
        <dbReference type="ARBA" id="ARBA00022946"/>
    </source>
</evidence>
<dbReference type="PANTHER" id="PTHR13068">
    <property type="entry name" value="CGI-12 PROTEIN-RELATED"/>
    <property type="match status" value="1"/>
</dbReference>
<dbReference type="GeneID" id="103586982"/>
<evidence type="ECO:0000256" key="1">
    <source>
        <dbReference type="ARBA" id="ARBA00007692"/>
    </source>
</evidence>
<keyword evidence="3" id="KW-1185">Reference proteome</keyword>
<name>A0ABM0QDY7_GALVR</name>
<dbReference type="RefSeq" id="XP_008566578.1">
    <property type="nucleotide sequence ID" value="XM_008568356.1"/>
</dbReference>
<sequence length="374" mass="43253">MALSAQQIPRWFNSVKLGIFINAAQLTKCFPRPGKTLLHGFSVQSQMSSNNYFLQWGFKTYRTSSLWNTSQSTNLSRQENNSTQSTLLPSVNERLQKTQKISNFDSELSLEELDDLPPLSPLQPISEEEAVQIIAGPPLPPVSFTLRDYVDHSETLRKLVLLDPPMKTATGIKNFFQPEDSYWVAYLQSKNFSKTDIAQMVRNAPFLLSFSVERLDNRLGFFQKELELSVKKTRELVVRLPRLLTGSLEPVKENMKVYRLELGFKRNEIQHMITRIPKMLTANKRKLTETFDYVHNVMSIPHHIIVKFPQVFNTRLFKIKERHLFLTYLGRAQYDPAKPNYISLDKLVSVPDEIFCEDIAKASVQDFEKFLKTL</sequence>
<keyword evidence="2" id="KW-0809">Transit peptide</keyword>
<dbReference type="PANTHER" id="PTHR13068:SF194">
    <property type="entry name" value="TRANSCRIPTION TERMINATION FACTOR 3, MITOCHONDRIAL"/>
    <property type="match status" value="1"/>
</dbReference>
<evidence type="ECO:0000313" key="3">
    <source>
        <dbReference type="Proteomes" id="UP000694923"/>
    </source>
</evidence>
<dbReference type="Proteomes" id="UP000694923">
    <property type="component" value="Unplaced"/>
</dbReference>
<dbReference type="Gene3D" id="1.25.70.10">
    <property type="entry name" value="Transcription termination factor 3, mitochondrial"/>
    <property type="match status" value="1"/>
</dbReference>
<organism evidence="3 4">
    <name type="scientific">Galeopterus variegatus</name>
    <name type="common">Malayan flying lemur</name>
    <name type="synonym">Cynocephalus variegatus</name>
    <dbReference type="NCBI Taxonomy" id="482537"/>
    <lineage>
        <taxon>Eukaryota</taxon>
        <taxon>Metazoa</taxon>
        <taxon>Chordata</taxon>
        <taxon>Craniata</taxon>
        <taxon>Vertebrata</taxon>
        <taxon>Euteleostomi</taxon>
        <taxon>Mammalia</taxon>
        <taxon>Eutheria</taxon>
        <taxon>Euarchontoglires</taxon>
        <taxon>Dermoptera</taxon>
        <taxon>Cynocephalidae</taxon>
        <taxon>Galeopterus</taxon>
    </lineage>
</organism>
<evidence type="ECO:0000313" key="4">
    <source>
        <dbReference type="RefSeq" id="XP_008566578.1"/>
    </source>
</evidence>
<dbReference type="SMART" id="SM00733">
    <property type="entry name" value="Mterf"/>
    <property type="match status" value="4"/>
</dbReference>
<protein>
    <submittedName>
        <fullName evidence="4">mTERF domain-containing protein 1, mitochondrial</fullName>
    </submittedName>
</protein>
<gene>
    <name evidence="4" type="primary">MTERF3</name>
</gene>
<accession>A0ABM0QDY7</accession>
<dbReference type="InterPro" id="IPR003690">
    <property type="entry name" value="MTERF"/>
</dbReference>